<comment type="caution">
    <text evidence="7">The sequence shown here is derived from an EMBL/GenBank/DDBJ whole genome shotgun (WGS) entry which is preliminary data.</text>
</comment>
<sequence length="526" mass="55118">MSETAEPDVLVRLTGIVKRFGTFVANDRIDLTVRAGTVHAIVGENGAGKSTLMKILAGEERPDEGTIEIAGSPRTFSSPRDAQQAGIGMVHQHFLLASALRVWENVVLADEPGSAFRLDSAAARSRVADLAARNGFEVDVDAVVRDVGVGGRQRVEILKVLYRDARIIILDEPTAVLVPSEAASLFAAMRRFTDAGAAVIFISHKLDEVLDFADEITVIRAGAVVGQTTPAESSASDLAGLMVKVAMPAVAPRTVPPGSDVVLAAHGVTVGEAGELPALDDVSLEVHSGEIVGIAGVEGNGQSELLMALLGRVAHTGRISLAGEDIDGLPTETRRARGLAYIPEDRHRDGVVLSMALRENAALGYHGRPPVKRGPWFSRSGAAAQARAIISRFDVRGGDPSTPASALSGGNQQKFIVGRELGSDPRVLIAAHPTRGVDIGAQSAVWSELTAARDRGLGTLLISADLDELLALSDRLLVFYRGRIVGALDPRHVDAQELGEYMTGVRTSAGPAAPSSPSSPSEGDAA</sequence>
<accession>A0ABT2GKN0</accession>
<organism evidence="7 8">
    <name type="scientific">Herbiconiux gentiana</name>
    <dbReference type="NCBI Taxonomy" id="2970912"/>
    <lineage>
        <taxon>Bacteria</taxon>
        <taxon>Bacillati</taxon>
        <taxon>Actinomycetota</taxon>
        <taxon>Actinomycetes</taxon>
        <taxon>Micrococcales</taxon>
        <taxon>Microbacteriaceae</taxon>
        <taxon>Herbiconiux</taxon>
    </lineage>
</organism>
<feature type="domain" description="ABC transporter" evidence="6">
    <location>
        <begin position="11"/>
        <end position="246"/>
    </location>
</feature>
<evidence type="ECO:0000256" key="3">
    <source>
        <dbReference type="ARBA" id="ARBA00022741"/>
    </source>
</evidence>
<dbReference type="RefSeq" id="WP_259486990.1">
    <property type="nucleotide sequence ID" value="NZ_JANTEZ010000005.1"/>
</dbReference>
<dbReference type="SUPFAM" id="SSF52540">
    <property type="entry name" value="P-loop containing nucleoside triphosphate hydrolases"/>
    <property type="match status" value="2"/>
</dbReference>
<evidence type="ECO:0000256" key="2">
    <source>
        <dbReference type="ARBA" id="ARBA00022737"/>
    </source>
</evidence>
<dbReference type="EMBL" id="JANTEZ010000005">
    <property type="protein sequence ID" value="MCS5715474.1"/>
    <property type="molecule type" value="Genomic_DNA"/>
</dbReference>
<dbReference type="SMART" id="SM00382">
    <property type="entry name" value="AAA"/>
    <property type="match status" value="2"/>
</dbReference>
<evidence type="ECO:0000313" key="8">
    <source>
        <dbReference type="Proteomes" id="UP001165580"/>
    </source>
</evidence>
<evidence type="ECO:0000259" key="6">
    <source>
        <dbReference type="PROSITE" id="PS50893"/>
    </source>
</evidence>
<evidence type="ECO:0000256" key="5">
    <source>
        <dbReference type="SAM" id="MobiDB-lite"/>
    </source>
</evidence>
<dbReference type="PANTHER" id="PTHR43790:SF9">
    <property type="entry name" value="GALACTOFURANOSE TRANSPORTER ATP-BINDING PROTEIN YTFR"/>
    <property type="match status" value="1"/>
</dbReference>
<keyword evidence="3" id="KW-0547">Nucleotide-binding</keyword>
<evidence type="ECO:0000256" key="1">
    <source>
        <dbReference type="ARBA" id="ARBA00022448"/>
    </source>
</evidence>
<dbReference type="PROSITE" id="PS00211">
    <property type="entry name" value="ABC_TRANSPORTER_1"/>
    <property type="match status" value="1"/>
</dbReference>
<gene>
    <name evidence="7" type="ORF">NVV95_13065</name>
</gene>
<feature type="domain" description="ABC transporter" evidence="6">
    <location>
        <begin position="263"/>
        <end position="506"/>
    </location>
</feature>
<protein>
    <submittedName>
        <fullName evidence="7">ABC transporter ATP-binding protein</fullName>
    </submittedName>
</protein>
<reference evidence="7" key="1">
    <citation type="submission" date="2022-08" db="EMBL/GenBank/DDBJ databases">
        <authorList>
            <person name="Deng Y."/>
            <person name="Han X.-F."/>
            <person name="Zhang Y.-Q."/>
        </authorList>
    </citation>
    <scope>NUCLEOTIDE SEQUENCE</scope>
    <source>
        <strain evidence="7">CPCC 205716</strain>
    </source>
</reference>
<dbReference type="CDD" id="cd03215">
    <property type="entry name" value="ABC_Carb_Monos_II"/>
    <property type="match status" value="1"/>
</dbReference>
<dbReference type="InterPro" id="IPR027417">
    <property type="entry name" value="P-loop_NTPase"/>
</dbReference>
<keyword evidence="8" id="KW-1185">Reference proteome</keyword>
<evidence type="ECO:0000256" key="4">
    <source>
        <dbReference type="ARBA" id="ARBA00022840"/>
    </source>
</evidence>
<keyword evidence="4 7" id="KW-0067">ATP-binding</keyword>
<evidence type="ECO:0000313" key="7">
    <source>
        <dbReference type="EMBL" id="MCS5715474.1"/>
    </source>
</evidence>
<dbReference type="Gene3D" id="3.40.50.300">
    <property type="entry name" value="P-loop containing nucleotide triphosphate hydrolases"/>
    <property type="match status" value="2"/>
</dbReference>
<dbReference type="Pfam" id="PF00005">
    <property type="entry name" value="ABC_tran"/>
    <property type="match status" value="2"/>
</dbReference>
<keyword evidence="1" id="KW-0813">Transport</keyword>
<dbReference type="InterPro" id="IPR003439">
    <property type="entry name" value="ABC_transporter-like_ATP-bd"/>
</dbReference>
<name>A0ABT2GKN0_9MICO</name>
<feature type="compositionally biased region" description="Low complexity" evidence="5">
    <location>
        <begin position="508"/>
        <end position="526"/>
    </location>
</feature>
<dbReference type="InterPro" id="IPR017871">
    <property type="entry name" value="ABC_transporter-like_CS"/>
</dbReference>
<dbReference type="PROSITE" id="PS50893">
    <property type="entry name" value="ABC_TRANSPORTER_2"/>
    <property type="match status" value="2"/>
</dbReference>
<dbReference type="InterPro" id="IPR050107">
    <property type="entry name" value="ABC_carbohydrate_import_ATPase"/>
</dbReference>
<dbReference type="CDD" id="cd03216">
    <property type="entry name" value="ABC_Carb_Monos_I"/>
    <property type="match status" value="1"/>
</dbReference>
<dbReference type="Proteomes" id="UP001165580">
    <property type="component" value="Unassembled WGS sequence"/>
</dbReference>
<dbReference type="PANTHER" id="PTHR43790">
    <property type="entry name" value="CARBOHYDRATE TRANSPORT ATP-BINDING PROTEIN MG119-RELATED"/>
    <property type="match status" value="1"/>
</dbReference>
<proteinExistence type="predicted"/>
<keyword evidence="2" id="KW-0677">Repeat</keyword>
<dbReference type="InterPro" id="IPR003593">
    <property type="entry name" value="AAA+_ATPase"/>
</dbReference>
<dbReference type="GO" id="GO:0005524">
    <property type="term" value="F:ATP binding"/>
    <property type="evidence" value="ECO:0007669"/>
    <property type="project" value="UniProtKB-KW"/>
</dbReference>
<feature type="region of interest" description="Disordered" evidence="5">
    <location>
        <begin position="505"/>
        <end position="526"/>
    </location>
</feature>